<dbReference type="Pfam" id="PF03446">
    <property type="entry name" value="NAD_binding_2"/>
    <property type="match status" value="1"/>
</dbReference>
<dbReference type="RefSeq" id="WP_145034821.1">
    <property type="nucleotide sequence ID" value="NZ_CP036271.1"/>
</dbReference>
<dbReference type="SUPFAM" id="SSF48179">
    <property type="entry name" value="6-phosphogluconate dehydrogenase C-terminal domain-like"/>
    <property type="match status" value="1"/>
</dbReference>
<reference evidence="6 7" key="1">
    <citation type="submission" date="2019-02" db="EMBL/GenBank/DDBJ databases">
        <title>Deep-cultivation of Planctomycetes and their phenomic and genomic characterization uncovers novel biology.</title>
        <authorList>
            <person name="Wiegand S."/>
            <person name="Jogler M."/>
            <person name="Boedeker C."/>
            <person name="Pinto D."/>
            <person name="Vollmers J."/>
            <person name="Rivas-Marin E."/>
            <person name="Kohn T."/>
            <person name="Peeters S.H."/>
            <person name="Heuer A."/>
            <person name="Rast P."/>
            <person name="Oberbeckmann S."/>
            <person name="Bunk B."/>
            <person name="Jeske O."/>
            <person name="Meyerdierks A."/>
            <person name="Storesund J.E."/>
            <person name="Kallscheuer N."/>
            <person name="Luecker S."/>
            <person name="Lage O.M."/>
            <person name="Pohl T."/>
            <person name="Merkel B.J."/>
            <person name="Hornburger P."/>
            <person name="Mueller R.-W."/>
            <person name="Bruemmer F."/>
            <person name="Labrenz M."/>
            <person name="Spormann A.M."/>
            <person name="Op den Camp H."/>
            <person name="Overmann J."/>
            <person name="Amann R."/>
            <person name="Jetten M.S.M."/>
            <person name="Mascher T."/>
            <person name="Medema M.H."/>
            <person name="Devos D.P."/>
            <person name="Kaster A.-K."/>
            <person name="Ovreas L."/>
            <person name="Rohde M."/>
            <person name="Galperin M.Y."/>
            <person name="Jogler C."/>
        </authorList>
    </citation>
    <scope>NUCLEOTIDE SEQUENCE [LARGE SCALE GENOMIC DNA]</scope>
    <source>
        <strain evidence="6 7">Pan44</strain>
    </source>
</reference>
<evidence type="ECO:0000256" key="3">
    <source>
        <dbReference type="PIRSR" id="PIRSR000103-1"/>
    </source>
</evidence>
<dbReference type="Gene3D" id="1.10.1040.10">
    <property type="entry name" value="N-(1-d-carboxylethyl)-l-norvaline Dehydrogenase, domain 2"/>
    <property type="match status" value="1"/>
</dbReference>
<accession>A0A517SMX4</accession>
<feature type="domain" description="3-hydroxyisobutyrate dehydrogenase-like NAD-binding" evidence="5">
    <location>
        <begin position="161"/>
        <end position="281"/>
    </location>
</feature>
<feature type="active site" evidence="3">
    <location>
        <position position="167"/>
    </location>
</feature>
<keyword evidence="7" id="KW-1185">Reference proteome</keyword>
<dbReference type="OrthoDB" id="9812907at2"/>
<organism evidence="6 7">
    <name type="scientific">Caulifigura coniformis</name>
    <dbReference type="NCBI Taxonomy" id="2527983"/>
    <lineage>
        <taxon>Bacteria</taxon>
        <taxon>Pseudomonadati</taxon>
        <taxon>Planctomycetota</taxon>
        <taxon>Planctomycetia</taxon>
        <taxon>Planctomycetales</taxon>
        <taxon>Planctomycetaceae</taxon>
        <taxon>Caulifigura</taxon>
    </lineage>
</organism>
<dbReference type="Proteomes" id="UP000315700">
    <property type="component" value="Chromosome"/>
</dbReference>
<sequence length="287" mass="30410">MTEGPVGVVGLGLTGTAISERLLQRGYAVRVWNRTPSKAEPLIERGAEWSDDPGASCERVVISLFSSDAVAEIVARMNATLRPGQYLIDTTTGVPEHSVSMGQRLAARGVNYLDAPISGSSEQIRQGEAVVMVGGEKAAFEACADLWPVLGKRVFHTGRCGSAAKMKLVTNLVLGLNRAALAEGLAFAELIGVDPAEALNVLKDSPASSRTMDTKGHKMITGDYSVQAKLSQHLKDVCMMLEAAKSAGRPLPLTDTHRQLLERAVAAGLGEMDNSSIVEVLRGTTAE</sequence>
<dbReference type="SUPFAM" id="SSF51735">
    <property type="entry name" value="NAD(P)-binding Rossmann-fold domains"/>
    <property type="match status" value="1"/>
</dbReference>
<dbReference type="AlphaFoldDB" id="A0A517SMX4"/>
<dbReference type="InterPro" id="IPR008927">
    <property type="entry name" value="6-PGluconate_DH-like_C_sf"/>
</dbReference>
<evidence type="ECO:0000259" key="4">
    <source>
        <dbReference type="Pfam" id="PF03446"/>
    </source>
</evidence>
<feature type="domain" description="6-phosphogluconate dehydrogenase NADP-binding" evidence="4">
    <location>
        <begin position="6"/>
        <end position="158"/>
    </location>
</feature>
<dbReference type="Gene3D" id="3.40.50.720">
    <property type="entry name" value="NAD(P)-binding Rossmann-like Domain"/>
    <property type="match status" value="1"/>
</dbReference>
<evidence type="ECO:0000313" key="7">
    <source>
        <dbReference type="Proteomes" id="UP000315700"/>
    </source>
</evidence>
<protein>
    <submittedName>
        <fullName evidence="6">2-hydroxy-3-oxopropionate reductase</fullName>
        <ecNumber evidence="6">1.1.1.60</ecNumber>
    </submittedName>
</protein>
<name>A0A517SMX4_9PLAN</name>
<evidence type="ECO:0000259" key="5">
    <source>
        <dbReference type="Pfam" id="PF14833"/>
    </source>
</evidence>
<dbReference type="KEGG" id="ccos:Pan44_55430"/>
<dbReference type="GO" id="GO:0050661">
    <property type="term" value="F:NADP binding"/>
    <property type="evidence" value="ECO:0007669"/>
    <property type="project" value="InterPro"/>
</dbReference>
<dbReference type="InterPro" id="IPR051265">
    <property type="entry name" value="HIBADH-related_NP60_sf"/>
</dbReference>
<dbReference type="InterPro" id="IPR029154">
    <property type="entry name" value="HIBADH-like_NADP-bd"/>
</dbReference>
<proteinExistence type="predicted"/>
<dbReference type="GO" id="GO:0008679">
    <property type="term" value="F:2-hydroxy-3-oxopropionate reductase activity"/>
    <property type="evidence" value="ECO:0007669"/>
    <property type="project" value="UniProtKB-EC"/>
</dbReference>
<evidence type="ECO:0000256" key="1">
    <source>
        <dbReference type="ARBA" id="ARBA00023002"/>
    </source>
</evidence>
<evidence type="ECO:0000313" key="6">
    <source>
        <dbReference type="EMBL" id="QDT57474.1"/>
    </source>
</evidence>
<dbReference type="InterPro" id="IPR006115">
    <property type="entry name" value="6PGDH_NADP-bd"/>
</dbReference>
<keyword evidence="2" id="KW-0520">NAD</keyword>
<keyword evidence="1 6" id="KW-0560">Oxidoreductase</keyword>
<dbReference type="InterPro" id="IPR015815">
    <property type="entry name" value="HIBADH-related"/>
</dbReference>
<gene>
    <name evidence="6" type="primary">garR_2</name>
    <name evidence="6" type="ORF">Pan44_55430</name>
</gene>
<dbReference type="PIRSF" id="PIRSF000103">
    <property type="entry name" value="HIBADH"/>
    <property type="match status" value="1"/>
</dbReference>
<dbReference type="InterPro" id="IPR013328">
    <property type="entry name" value="6PGD_dom2"/>
</dbReference>
<dbReference type="GO" id="GO:0051287">
    <property type="term" value="F:NAD binding"/>
    <property type="evidence" value="ECO:0007669"/>
    <property type="project" value="InterPro"/>
</dbReference>
<dbReference type="EMBL" id="CP036271">
    <property type="protein sequence ID" value="QDT57474.1"/>
    <property type="molecule type" value="Genomic_DNA"/>
</dbReference>
<dbReference type="EC" id="1.1.1.60" evidence="6"/>
<dbReference type="PANTHER" id="PTHR43580:SF2">
    <property type="entry name" value="CYTOKINE-LIKE NUCLEAR FACTOR N-PAC"/>
    <property type="match status" value="1"/>
</dbReference>
<dbReference type="Pfam" id="PF14833">
    <property type="entry name" value="NAD_binding_11"/>
    <property type="match status" value="1"/>
</dbReference>
<dbReference type="InterPro" id="IPR036291">
    <property type="entry name" value="NAD(P)-bd_dom_sf"/>
</dbReference>
<dbReference type="PANTHER" id="PTHR43580">
    <property type="entry name" value="OXIDOREDUCTASE GLYR1-RELATED"/>
    <property type="match status" value="1"/>
</dbReference>
<dbReference type="InParanoid" id="A0A517SMX4"/>
<evidence type="ECO:0000256" key="2">
    <source>
        <dbReference type="ARBA" id="ARBA00023027"/>
    </source>
</evidence>